<dbReference type="EMBL" id="CP071502">
    <property type="protein sequence ID" value="QSX37525.1"/>
    <property type="molecule type" value="Genomic_DNA"/>
</dbReference>
<feature type="transmembrane region" description="Helical" evidence="2">
    <location>
        <begin position="41"/>
        <end position="57"/>
    </location>
</feature>
<feature type="transmembrane region" description="Helical" evidence="2">
    <location>
        <begin position="69"/>
        <end position="87"/>
    </location>
</feature>
<reference evidence="3 4" key="1">
    <citation type="submission" date="2021-03" db="EMBL/GenBank/DDBJ databases">
        <title>Novel species identification of genus Shewanella.</title>
        <authorList>
            <person name="Liu G."/>
            <person name="Zhang Q."/>
        </authorList>
    </citation>
    <scope>NUCLEOTIDE SEQUENCE [LARGE SCALE GENOMIC DNA]</scope>
    <source>
        <strain evidence="3 4">FJAT-52962</strain>
    </source>
</reference>
<evidence type="ECO:0000313" key="3">
    <source>
        <dbReference type="EMBL" id="QSX37525.1"/>
    </source>
</evidence>
<keyword evidence="2" id="KW-0812">Transmembrane</keyword>
<name>A0ABX7R2W0_9GAMM</name>
<evidence type="ECO:0000256" key="1">
    <source>
        <dbReference type="SAM" id="MobiDB-lite"/>
    </source>
</evidence>
<dbReference type="RefSeq" id="WP_207380728.1">
    <property type="nucleotide sequence ID" value="NZ_CP071502.1"/>
</dbReference>
<organism evidence="3 4">
    <name type="scientific">Shewanella sedimentimangrovi</name>
    <dbReference type="NCBI Taxonomy" id="2814293"/>
    <lineage>
        <taxon>Bacteria</taxon>
        <taxon>Pseudomonadati</taxon>
        <taxon>Pseudomonadota</taxon>
        <taxon>Gammaproteobacteria</taxon>
        <taxon>Alteromonadales</taxon>
        <taxon>Shewanellaceae</taxon>
        <taxon>Shewanella</taxon>
    </lineage>
</organism>
<proteinExistence type="predicted"/>
<sequence length="395" mass="43044">MQYRTLVTSDGCDNGPRLVAIGLVGLLLPGLGALLFGAGHWLWALGLPLILVSWLSAKRRCRDSSRPGFWAMALVALMLLWLLMLTLAAPVAASLGLLALAGAMLGLLAAFPSHPRKHYRDGYWHMDMPVPEPSVGGRIEPSLSMGGQAMQAQAIHERAMEGIAEVLPEQLAHSGYRAQDQLPEDSAIGAPWQADANGPEAWDESAGWQAREEESEPDTTGSLTELMQQILVVLQRWWRPLVALVGGLAVVAMAVLLWPEGQDEAAQSQNGQAQAHSREQVKLPDGLNLALEEEVLLLIWKGERTQEGLVWSQATAKGDATCRVLEFNNGSQYRPLEVRVVASTDTEARFSPLDSRDIIRDMALRGSVSLCGYQFSLRGSQAVLEQQALFAEYLP</sequence>
<evidence type="ECO:0000256" key="2">
    <source>
        <dbReference type="SAM" id="Phobius"/>
    </source>
</evidence>
<keyword evidence="2" id="KW-1133">Transmembrane helix</keyword>
<protein>
    <submittedName>
        <fullName evidence="3">Uncharacterized protein</fullName>
    </submittedName>
</protein>
<evidence type="ECO:0000313" key="4">
    <source>
        <dbReference type="Proteomes" id="UP000663207"/>
    </source>
</evidence>
<feature type="region of interest" description="Disordered" evidence="1">
    <location>
        <begin position="189"/>
        <end position="220"/>
    </location>
</feature>
<keyword evidence="4" id="KW-1185">Reference proteome</keyword>
<dbReference type="Proteomes" id="UP000663207">
    <property type="component" value="Chromosome"/>
</dbReference>
<gene>
    <name evidence="3" type="ORF">JYB85_01365</name>
</gene>
<keyword evidence="2" id="KW-0472">Membrane</keyword>
<feature type="transmembrane region" description="Helical" evidence="2">
    <location>
        <begin position="93"/>
        <end position="111"/>
    </location>
</feature>
<accession>A0ABX7R2W0</accession>
<feature type="transmembrane region" description="Helical" evidence="2">
    <location>
        <begin position="237"/>
        <end position="258"/>
    </location>
</feature>